<gene>
    <name evidence="6" type="ORF">NCTC10186_00388</name>
</gene>
<dbReference type="Proteomes" id="UP000289862">
    <property type="component" value="Chromosome"/>
</dbReference>
<dbReference type="Pfam" id="PF00230">
    <property type="entry name" value="MIP"/>
    <property type="match status" value="1"/>
</dbReference>
<keyword evidence="3 5" id="KW-1133">Transmembrane helix</keyword>
<feature type="transmembrane region" description="Helical" evidence="5">
    <location>
        <begin position="42"/>
        <end position="61"/>
    </location>
</feature>
<dbReference type="AlphaFoldDB" id="A0A449AZI8"/>
<dbReference type="SUPFAM" id="SSF81338">
    <property type="entry name" value="Aquaporin-like"/>
    <property type="match status" value="1"/>
</dbReference>
<evidence type="ECO:0000256" key="5">
    <source>
        <dbReference type="SAM" id="Phobius"/>
    </source>
</evidence>
<evidence type="ECO:0000256" key="2">
    <source>
        <dbReference type="ARBA" id="ARBA00022692"/>
    </source>
</evidence>
<evidence type="ECO:0000256" key="3">
    <source>
        <dbReference type="ARBA" id="ARBA00022989"/>
    </source>
</evidence>
<sequence>MDRTLQKKTGIFSFFKLRKEERLDAEKPKDLRTWIVHGLSEYFGTILISLFLAGLSIYVSSHKGKPLVIEEYLLHPIIVGFFAGFVAVGTVLFIFLRWSCDLNPSVTLYRYLSGKNNGYYASYKLFIQILGAITAGLIIHGVGLLTAPTIEVAGQKVQVLSNAPIDALSSAAKAFEPVKGTPSIAKGGTWIFFVEMVMTSVLLLPIFSPNINNKYRDLFIMTIISFSVWMGILGGTAAINPARGFAQQASTLFFHGGQNDSAILAHAHLKDYVKFFGESSATDTGQSALQVIANKHVYSSVVIATAAMILGDLAAPFFYLFVQGITEKYINPAIVSIIGYKNYKALNMETPRSNQK</sequence>
<evidence type="ECO:0000256" key="4">
    <source>
        <dbReference type="ARBA" id="ARBA00023136"/>
    </source>
</evidence>
<name>A0A449AZI8_9BACT</name>
<dbReference type="KEGG" id="mgal:NCTC10186_00388"/>
<evidence type="ECO:0000256" key="1">
    <source>
        <dbReference type="ARBA" id="ARBA00004141"/>
    </source>
</evidence>
<protein>
    <submittedName>
        <fullName evidence="6">Uncharacterized protein</fullName>
    </submittedName>
</protein>
<feature type="transmembrane region" description="Helical" evidence="5">
    <location>
        <begin position="117"/>
        <end position="139"/>
    </location>
</feature>
<evidence type="ECO:0000313" key="7">
    <source>
        <dbReference type="Proteomes" id="UP000289862"/>
    </source>
</evidence>
<accession>A0A449AZI8</accession>
<feature type="transmembrane region" description="Helical" evidence="5">
    <location>
        <begin position="73"/>
        <end position="96"/>
    </location>
</feature>
<keyword evidence="4 5" id="KW-0472">Membrane</keyword>
<dbReference type="OrthoDB" id="401045at2"/>
<feature type="transmembrane region" description="Helical" evidence="5">
    <location>
        <begin position="297"/>
        <end position="322"/>
    </location>
</feature>
<feature type="transmembrane region" description="Helical" evidence="5">
    <location>
        <begin position="218"/>
        <end position="239"/>
    </location>
</feature>
<dbReference type="RefSeq" id="WP_119571940.1">
    <property type="nucleotide sequence ID" value="NZ_LR215031.1"/>
</dbReference>
<reference evidence="6 7" key="1">
    <citation type="submission" date="2019-01" db="EMBL/GenBank/DDBJ databases">
        <authorList>
            <consortium name="Pathogen Informatics"/>
        </authorList>
    </citation>
    <scope>NUCLEOTIDE SEQUENCE [LARGE SCALE GENOMIC DNA]</scope>
    <source>
        <strain evidence="6 7">NCTC10186</strain>
    </source>
</reference>
<dbReference type="GO" id="GO:0016020">
    <property type="term" value="C:membrane"/>
    <property type="evidence" value="ECO:0007669"/>
    <property type="project" value="UniProtKB-SubCell"/>
</dbReference>
<proteinExistence type="predicted"/>
<keyword evidence="7" id="KW-1185">Reference proteome</keyword>
<dbReference type="Gene3D" id="1.20.1080.10">
    <property type="entry name" value="Glycerol uptake facilitator protein"/>
    <property type="match status" value="1"/>
</dbReference>
<dbReference type="InterPro" id="IPR000425">
    <property type="entry name" value="MIP"/>
</dbReference>
<keyword evidence="2 5" id="KW-0812">Transmembrane</keyword>
<dbReference type="EMBL" id="LR215031">
    <property type="protein sequence ID" value="VEU72912.1"/>
    <property type="molecule type" value="Genomic_DNA"/>
</dbReference>
<evidence type="ECO:0000313" key="6">
    <source>
        <dbReference type="EMBL" id="VEU72912.1"/>
    </source>
</evidence>
<dbReference type="GO" id="GO:0015267">
    <property type="term" value="F:channel activity"/>
    <property type="evidence" value="ECO:0007669"/>
    <property type="project" value="InterPro"/>
</dbReference>
<comment type="subcellular location">
    <subcellularLocation>
        <location evidence="1">Membrane</location>
        <topology evidence="1">Multi-pass membrane protein</topology>
    </subcellularLocation>
</comment>
<dbReference type="InterPro" id="IPR023271">
    <property type="entry name" value="Aquaporin-like"/>
</dbReference>
<feature type="transmembrane region" description="Helical" evidence="5">
    <location>
        <begin position="187"/>
        <end position="206"/>
    </location>
</feature>
<organism evidence="6 7">
    <name type="scientific">Mycoplasmopsis gallopavonis</name>
    <dbReference type="NCBI Taxonomy" id="76629"/>
    <lineage>
        <taxon>Bacteria</taxon>
        <taxon>Bacillati</taxon>
        <taxon>Mycoplasmatota</taxon>
        <taxon>Mycoplasmoidales</taxon>
        <taxon>Metamycoplasmataceae</taxon>
        <taxon>Mycoplasmopsis</taxon>
    </lineage>
</organism>